<evidence type="ECO:0000313" key="4">
    <source>
        <dbReference type="Proteomes" id="UP001056855"/>
    </source>
</evidence>
<evidence type="ECO:0000256" key="1">
    <source>
        <dbReference type="SAM" id="MobiDB-lite"/>
    </source>
</evidence>
<accession>A0A9E7NBT7</accession>
<evidence type="ECO:0000313" key="3">
    <source>
        <dbReference type="EMBL" id="UTF53797.1"/>
    </source>
</evidence>
<sequence>MPLSRRRTLAALGIAGGTATTSGIVFGRGEHDDDERERDPGDQEANGPSEREAPLTAVRVAHLSPDAPGVDILVDGERVVSGLEYDTLTPYLELEPGTATITVTAADDADTVVFEREYWFGQAFYTVAAIGELETGTIRPHVLIDDGSVLFRAVHGSPDAPAVDLYANDGDNPIVADLAYGETSNYVAVPAAEYALDVRPAGNPGTTVASVDLDLERGGAYTGYAVGALEPDDGDAEFTIRATLDGPMAAPSGR</sequence>
<dbReference type="Proteomes" id="UP001056855">
    <property type="component" value="Chromosome"/>
</dbReference>
<organism evidence="3 4">
    <name type="scientific">Natronosalvus rutilus</name>
    <dbReference type="NCBI Taxonomy" id="2953753"/>
    <lineage>
        <taxon>Archaea</taxon>
        <taxon>Methanobacteriati</taxon>
        <taxon>Methanobacteriota</taxon>
        <taxon>Stenosarchaea group</taxon>
        <taxon>Halobacteria</taxon>
        <taxon>Halobacteriales</taxon>
        <taxon>Natrialbaceae</taxon>
        <taxon>Natronosalvus</taxon>
    </lineage>
</organism>
<dbReference type="Pfam" id="PF14344">
    <property type="entry name" value="DUF4397"/>
    <property type="match status" value="2"/>
</dbReference>
<feature type="domain" description="DUF4397" evidence="2">
    <location>
        <begin position="152"/>
        <end position="245"/>
    </location>
</feature>
<dbReference type="RefSeq" id="WP_254158317.1">
    <property type="nucleotide sequence ID" value="NZ_CP100355.1"/>
</dbReference>
<feature type="region of interest" description="Disordered" evidence="1">
    <location>
        <begin position="20"/>
        <end position="53"/>
    </location>
</feature>
<dbReference type="InterPro" id="IPR025510">
    <property type="entry name" value="DUF4397"/>
</dbReference>
<protein>
    <submittedName>
        <fullName evidence="3">DUF4397 domain-containing protein</fullName>
    </submittedName>
</protein>
<evidence type="ECO:0000259" key="2">
    <source>
        <dbReference type="Pfam" id="PF14344"/>
    </source>
</evidence>
<dbReference type="KEGG" id="sawl:NGM29_00490"/>
<gene>
    <name evidence="3" type="ORF">NGM29_00490</name>
</gene>
<dbReference type="EMBL" id="CP100355">
    <property type="protein sequence ID" value="UTF53797.1"/>
    <property type="molecule type" value="Genomic_DNA"/>
</dbReference>
<dbReference type="GeneID" id="73288478"/>
<keyword evidence="4" id="KW-1185">Reference proteome</keyword>
<dbReference type="AlphaFoldDB" id="A0A9E7NBT7"/>
<reference evidence="3" key="1">
    <citation type="submission" date="2022-06" db="EMBL/GenBank/DDBJ databases">
        <title>Diverse halophilic archaea isolated from saline environments.</title>
        <authorList>
            <person name="Cui H.-L."/>
        </authorList>
    </citation>
    <scope>NUCLEOTIDE SEQUENCE</scope>
    <source>
        <strain evidence="3">WLHS1</strain>
    </source>
</reference>
<name>A0A9E7NBT7_9EURY</name>
<proteinExistence type="predicted"/>
<feature type="domain" description="DUF4397" evidence="2">
    <location>
        <begin position="57"/>
        <end position="148"/>
    </location>
</feature>